<feature type="transmembrane region" description="Helical" evidence="7">
    <location>
        <begin position="248"/>
        <end position="269"/>
    </location>
</feature>
<dbReference type="Proteomes" id="UP000069632">
    <property type="component" value="Unassembled WGS sequence"/>
</dbReference>
<evidence type="ECO:0000256" key="2">
    <source>
        <dbReference type="ARBA" id="ARBA00007977"/>
    </source>
</evidence>
<sequence length="364" mass="39187">MNKNKPNRHFHSVTKREKFNEKSTKKLYFYRKVSSWVIIMVITSLAFLISELKPVKTLAISPLIIAVILGAIFANTAKNSTNLLKKTSVIAISTKQILRLGIIFYGFRITVYEIALVGVGGVSMAFLIVFTTFFIGYFVGRMIGLDKKSCILISAGSSICGAAAVLATESVVKGGSARVGVAVCTVVVFGTMMMFVYPLLFKAGVFDINASQMGFYMGGTLHEVAHAVAAGCAVGGEGEELSVIIKMLRVLMLVPFLMMMGVAKNFMIAGDSANKGVKGSIPYFAIWFLVAVGVGSLFTGDFRALVLPYLNFADTILLSVAMVALGLGIRKDILKSAGKKPFILAFILLCWLVGFGYVATLVLS</sequence>
<feature type="transmembrane region" description="Helical" evidence="7">
    <location>
        <begin position="58"/>
        <end position="77"/>
    </location>
</feature>
<keyword evidence="6 7" id="KW-0472">Membrane</keyword>
<dbReference type="InterPro" id="IPR038770">
    <property type="entry name" value="Na+/solute_symporter_sf"/>
</dbReference>
<feature type="transmembrane region" description="Helical" evidence="7">
    <location>
        <begin position="89"/>
        <end position="108"/>
    </location>
</feature>
<evidence type="ECO:0000313" key="8">
    <source>
        <dbReference type="EMBL" id="CZE47364.1"/>
    </source>
</evidence>
<evidence type="ECO:0000313" key="9">
    <source>
        <dbReference type="Proteomes" id="UP000069632"/>
    </source>
</evidence>
<dbReference type="EMBL" id="FIZP01000003">
    <property type="protein sequence ID" value="CZE47364.1"/>
    <property type="molecule type" value="Genomic_DNA"/>
</dbReference>
<evidence type="ECO:0000256" key="3">
    <source>
        <dbReference type="ARBA" id="ARBA00022475"/>
    </source>
</evidence>
<evidence type="ECO:0000256" key="4">
    <source>
        <dbReference type="ARBA" id="ARBA00022692"/>
    </source>
</evidence>
<dbReference type="RefSeq" id="WP_082258972.1">
    <property type="nucleotide sequence ID" value="NZ_CP053844.1"/>
</dbReference>
<evidence type="ECO:0000256" key="5">
    <source>
        <dbReference type="ARBA" id="ARBA00022989"/>
    </source>
</evidence>
<evidence type="ECO:0000256" key="7">
    <source>
        <dbReference type="SAM" id="Phobius"/>
    </source>
</evidence>
<feature type="transmembrane region" description="Helical" evidence="7">
    <location>
        <begin position="341"/>
        <end position="363"/>
    </location>
</feature>
<dbReference type="OrthoDB" id="9805703at2"/>
<keyword evidence="5 7" id="KW-1133">Transmembrane helix</keyword>
<feature type="transmembrane region" description="Helical" evidence="7">
    <location>
        <begin position="33"/>
        <end position="52"/>
    </location>
</feature>
<organism evidence="8 9">
    <name type="scientific">Campylobacter geochelonis</name>
    <dbReference type="NCBI Taxonomy" id="1780362"/>
    <lineage>
        <taxon>Bacteria</taxon>
        <taxon>Pseudomonadati</taxon>
        <taxon>Campylobacterota</taxon>
        <taxon>Epsilonproteobacteria</taxon>
        <taxon>Campylobacterales</taxon>
        <taxon>Campylobacteraceae</taxon>
        <taxon>Campylobacter</taxon>
    </lineage>
</organism>
<dbReference type="InterPro" id="IPR018383">
    <property type="entry name" value="UPF0324_pro"/>
</dbReference>
<protein>
    <submittedName>
        <fullName evidence="8">Membrane-fusion protein</fullName>
    </submittedName>
</protein>
<comment type="subcellular location">
    <subcellularLocation>
        <location evidence="1">Cell membrane</location>
        <topology evidence="1">Multi-pass membrane protein</topology>
    </subcellularLocation>
</comment>
<gene>
    <name evidence="8" type="primary">yeiH</name>
    <name evidence="8" type="ORF">ERS672216_00843</name>
</gene>
<keyword evidence="3" id="KW-1003">Cell membrane</keyword>
<comment type="similarity">
    <text evidence="2">Belongs to the UPF0324 family.</text>
</comment>
<evidence type="ECO:0000256" key="1">
    <source>
        <dbReference type="ARBA" id="ARBA00004651"/>
    </source>
</evidence>
<name>A0A128EQJ2_9BACT</name>
<dbReference type="PANTHER" id="PTHR30106:SF2">
    <property type="entry name" value="UPF0324 INNER MEMBRANE PROTEIN YEIH"/>
    <property type="match status" value="1"/>
</dbReference>
<dbReference type="Pfam" id="PF03601">
    <property type="entry name" value="Cons_hypoth698"/>
    <property type="match status" value="1"/>
</dbReference>
<accession>A0A128EQJ2</accession>
<feature type="transmembrane region" description="Helical" evidence="7">
    <location>
        <begin position="281"/>
        <end position="300"/>
    </location>
</feature>
<feature type="transmembrane region" description="Helical" evidence="7">
    <location>
        <begin position="114"/>
        <end position="138"/>
    </location>
</feature>
<proteinExistence type="inferred from homology"/>
<keyword evidence="4 7" id="KW-0812">Transmembrane</keyword>
<feature type="transmembrane region" description="Helical" evidence="7">
    <location>
        <begin position="150"/>
        <end position="167"/>
    </location>
</feature>
<dbReference type="AlphaFoldDB" id="A0A128EQJ2"/>
<evidence type="ECO:0000256" key="6">
    <source>
        <dbReference type="ARBA" id="ARBA00023136"/>
    </source>
</evidence>
<dbReference type="Gene3D" id="1.20.1530.20">
    <property type="match status" value="1"/>
</dbReference>
<feature type="transmembrane region" description="Helical" evidence="7">
    <location>
        <begin position="179"/>
        <end position="201"/>
    </location>
</feature>
<reference evidence="8 9" key="1">
    <citation type="submission" date="2016-02" db="EMBL/GenBank/DDBJ databases">
        <authorList>
            <consortium name="Pathogen Informatics"/>
        </authorList>
    </citation>
    <scope>NUCLEOTIDE SEQUENCE [LARGE SCALE GENOMIC DNA]</scope>
    <source>
        <strain evidence="8 9">RC20</strain>
    </source>
</reference>
<dbReference type="GO" id="GO:0005886">
    <property type="term" value="C:plasma membrane"/>
    <property type="evidence" value="ECO:0007669"/>
    <property type="project" value="UniProtKB-SubCell"/>
</dbReference>
<keyword evidence="9" id="KW-1185">Reference proteome</keyword>
<dbReference type="PANTHER" id="PTHR30106">
    <property type="entry name" value="INNER MEMBRANE PROTEIN YEIH-RELATED"/>
    <property type="match status" value="1"/>
</dbReference>
<feature type="transmembrane region" description="Helical" evidence="7">
    <location>
        <begin position="306"/>
        <end position="329"/>
    </location>
</feature>